<dbReference type="SMART" id="SM00347">
    <property type="entry name" value="HTH_MARR"/>
    <property type="match status" value="1"/>
</dbReference>
<dbReference type="InterPro" id="IPR036388">
    <property type="entry name" value="WH-like_DNA-bd_sf"/>
</dbReference>
<dbReference type="InterPro" id="IPR023187">
    <property type="entry name" value="Tscrpt_reg_MarR-type_CS"/>
</dbReference>
<dbReference type="EMBL" id="BAAANE010000004">
    <property type="protein sequence ID" value="GAA1630189.1"/>
    <property type="molecule type" value="Genomic_DNA"/>
</dbReference>
<dbReference type="Pfam" id="PF12802">
    <property type="entry name" value="MarR_2"/>
    <property type="match status" value="1"/>
</dbReference>
<keyword evidence="3" id="KW-0804">Transcription</keyword>
<evidence type="ECO:0000256" key="1">
    <source>
        <dbReference type="ARBA" id="ARBA00023015"/>
    </source>
</evidence>
<accession>A0ABN2F4F2</accession>
<dbReference type="PROSITE" id="PS01117">
    <property type="entry name" value="HTH_MARR_1"/>
    <property type="match status" value="1"/>
</dbReference>
<feature type="domain" description="HTH marR-type" evidence="4">
    <location>
        <begin position="23"/>
        <end position="158"/>
    </location>
</feature>
<dbReference type="PANTHER" id="PTHR42756">
    <property type="entry name" value="TRANSCRIPTIONAL REGULATOR, MARR"/>
    <property type="match status" value="1"/>
</dbReference>
<dbReference type="PROSITE" id="PS50995">
    <property type="entry name" value="HTH_MARR_2"/>
    <property type="match status" value="1"/>
</dbReference>
<name>A0ABN2F4F2_9ACTN</name>
<dbReference type="RefSeq" id="WP_344110480.1">
    <property type="nucleotide sequence ID" value="NZ_BAAANE010000004.1"/>
</dbReference>
<reference evidence="5 6" key="1">
    <citation type="journal article" date="2019" name="Int. J. Syst. Evol. Microbiol.">
        <title>The Global Catalogue of Microorganisms (GCM) 10K type strain sequencing project: providing services to taxonomists for standard genome sequencing and annotation.</title>
        <authorList>
            <consortium name="The Broad Institute Genomics Platform"/>
            <consortium name="The Broad Institute Genome Sequencing Center for Infectious Disease"/>
            <person name="Wu L."/>
            <person name="Ma J."/>
        </authorList>
    </citation>
    <scope>NUCLEOTIDE SEQUENCE [LARGE SCALE GENOMIC DNA]</scope>
    <source>
        <strain evidence="5 6">JCM 14306</strain>
    </source>
</reference>
<keyword evidence="6" id="KW-1185">Reference proteome</keyword>
<evidence type="ECO:0000256" key="3">
    <source>
        <dbReference type="ARBA" id="ARBA00023163"/>
    </source>
</evidence>
<dbReference type="Gene3D" id="1.10.10.10">
    <property type="entry name" value="Winged helix-like DNA-binding domain superfamily/Winged helix DNA-binding domain"/>
    <property type="match status" value="1"/>
</dbReference>
<protein>
    <submittedName>
        <fullName evidence="5">MarR family transcriptional regulator TamR</fullName>
    </submittedName>
</protein>
<dbReference type="InterPro" id="IPR000835">
    <property type="entry name" value="HTH_MarR-typ"/>
</dbReference>
<evidence type="ECO:0000256" key="2">
    <source>
        <dbReference type="ARBA" id="ARBA00023125"/>
    </source>
</evidence>
<comment type="caution">
    <text evidence="5">The sequence shown here is derived from an EMBL/GenBank/DDBJ whole genome shotgun (WGS) entry which is preliminary data.</text>
</comment>
<keyword evidence="1" id="KW-0805">Transcription regulation</keyword>
<dbReference type="PRINTS" id="PR00598">
    <property type="entry name" value="HTHMARR"/>
</dbReference>
<gene>
    <name evidence="5" type="primary">tamR</name>
    <name evidence="5" type="ORF">GCM10009744_17820</name>
</gene>
<dbReference type="PANTHER" id="PTHR42756:SF1">
    <property type="entry name" value="TRANSCRIPTIONAL REPRESSOR OF EMRAB OPERON"/>
    <property type="match status" value="1"/>
</dbReference>
<organism evidence="5 6">
    <name type="scientific">Kribbella alba</name>
    <dbReference type="NCBI Taxonomy" id="190197"/>
    <lineage>
        <taxon>Bacteria</taxon>
        <taxon>Bacillati</taxon>
        <taxon>Actinomycetota</taxon>
        <taxon>Actinomycetes</taxon>
        <taxon>Propionibacteriales</taxon>
        <taxon>Kribbellaceae</taxon>
        <taxon>Kribbella</taxon>
    </lineage>
</organism>
<dbReference type="InterPro" id="IPR036390">
    <property type="entry name" value="WH_DNA-bd_sf"/>
</dbReference>
<keyword evidence="2" id="KW-0238">DNA-binding</keyword>
<sequence>MRDEVDRLIEAWRRERPDLDVAPMEVLSRVSRLARHLDRARSQAFETHGLESWEFDVLAALRRAGAPYQLSPGRLLKETLVTSGTMTNRVDRLAARGLVERLPDPADRRGVLVQLTDSGRDSVDAAMADLLAHERNLLGSISERDQAKIARVLRELVGPFDVEKH</sequence>
<evidence type="ECO:0000313" key="5">
    <source>
        <dbReference type="EMBL" id="GAA1630189.1"/>
    </source>
</evidence>
<dbReference type="SUPFAM" id="SSF46785">
    <property type="entry name" value="Winged helix' DNA-binding domain"/>
    <property type="match status" value="1"/>
</dbReference>
<proteinExistence type="predicted"/>
<evidence type="ECO:0000259" key="4">
    <source>
        <dbReference type="PROSITE" id="PS50995"/>
    </source>
</evidence>
<dbReference type="Proteomes" id="UP001501319">
    <property type="component" value="Unassembled WGS sequence"/>
</dbReference>
<evidence type="ECO:0000313" key="6">
    <source>
        <dbReference type="Proteomes" id="UP001501319"/>
    </source>
</evidence>